<reference evidence="1 2" key="1">
    <citation type="submission" date="2020-04" db="EMBL/GenBank/DDBJ databases">
        <authorList>
            <person name="De Canck E."/>
        </authorList>
    </citation>
    <scope>NUCLEOTIDE SEQUENCE [LARGE SCALE GENOMIC DNA]</scope>
    <source>
        <strain evidence="1 2">LMG 28614</strain>
    </source>
</reference>
<keyword evidence="2" id="KW-1185">Reference proteome</keyword>
<organism evidence="1 2">
    <name type="scientific">Paraburkholderia ultramafica</name>
    <dbReference type="NCBI Taxonomy" id="1544867"/>
    <lineage>
        <taxon>Bacteria</taxon>
        <taxon>Pseudomonadati</taxon>
        <taxon>Pseudomonadota</taxon>
        <taxon>Betaproteobacteria</taxon>
        <taxon>Burkholderiales</taxon>
        <taxon>Burkholderiaceae</taxon>
        <taxon>Paraburkholderia</taxon>
    </lineage>
</organism>
<dbReference type="AlphaFoldDB" id="A0A6S7BFW4"/>
<accession>A0A6S7BFW4</accession>
<dbReference type="Proteomes" id="UP000494365">
    <property type="component" value="Unassembled WGS sequence"/>
</dbReference>
<proteinExistence type="predicted"/>
<protein>
    <submittedName>
        <fullName evidence="1">Uncharacterized protein</fullName>
    </submittedName>
</protein>
<gene>
    <name evidence="1" type="ORF">LMG28614_04706</name>
</gene>
<sequence length="196" mass="20467">MILEVFTFRRIVALLAALLTVALVPSISAAQSVLAPPAAEPVGRNPLVKAVSGIGVRQCLPALSDLVTIGARDAVNSDLLLDWDRAHPDKGAVFSLVGLQYGQSNAAMSIAAVPGADGNCSVAAERVEFLPQACVQVAQHELRGYQATQLLARMTVYTTPRDAGSTVSLIDASPGCLAIRRYVKVTQTVTSSGAAR</sequence>
<dbReference type="EMBL" id="CADIKK010000024">
    <property type="protein sequence ID" value="CAB3798186.1"/>
    <property type="molecule type" value="Genomic_DNA"/>
</dbReference>
<evidence type="ECO:0000313" key="1">
    <source>
        <dbReference type="EMBL" id="CAB3798186.1"/>
    </source>
</evidence>
<evidence type="ECO:0000313" key="2">
    <source>
        <dbReference type="Proteomes" id="UP000494365"/>
    </source>
</evidence>
<dbReference type="RefSeq" id="WP_175151799.1">
    <property type="nucleotide sequence ID" value="NZ_CADIKK010000024.1"/>
</dbReference>
<name>A0A6S7BFW4_9BURK</name>